<dbReference type="EMBL" id="RJKN01000001">
    <property type="protein sequence ID" value="ROP45976.1"/>
    <property type="molecule type" value="Genomic_DNA"/>
</dbReference>
<feature type="domain" description="Core-binding (CB)" evidence="6">
    <location>
        <begin position="7"/>
        <end position="86"/>
    </location>
</feature>
<accession>A0A3N1HUA2</accession>
<dbReference type="GO" id="GO:0015074">
    <property type="term" value="P:DNA integration"/>
    <property type="evidence" value="ECO:0007669"/>
    <property type="project" value="InterPro"/>
</dbReference>
<evidence type="ECO:0000259" key="5">
    <source>
        <dbReference type="PROSITE" id="PS51898"/>
    </source>
</evidence>
<dbReference type="InterPro" id="IPR050090">
    <property type="entry name" value="Tyrosine_recombinase_XerCD"/>
</dbReference>
<dbReference type="AlphaFoldDB" id="A0A3N1HUA2"/>
<dbReference type="InterPro" id="IPR011010">
    <property type="entry name" value="DNA_brk_join_enz"/>
</dbReference>
<dbReference type="InterPro" id="IPR002104">
    <property type="entry name" value="Integrase_catalytic"/>
</dbReference>
<feature type="domain" description="Tyr recombinase" evidence="5">
    <location>
        <begin position="103"/>
        <end position="272"/>
    </location>
</feature>
<sequence length="288" mass="32307">MGLIVTTTWQTEIDGWDRWLTAAGRPSTTRELRRYHLRRLATAHRERGPYDLTTDDLVSWTAGMEWGADTRRSVRASLRGFYGWAVAAGRLLRDPTLALPLIRAPRRTPRPTPDEVLLEALERAPLRERLMLVIAQRTGLRAGEVARVRREDLVRDVVGSSLHVRGKGARERLVPLDDELARILRRLPPGWIFPSGTRPGQPLTAHTVSKLMSAALGPGWTAHTLRHRYATLAYSVERDLRAVQELLGHSQVTTTQIYTLVPDDARRRAAAGALLEADRRRGGLRPAA</sequence>
<dbReference type="GO" id="GO:0006310">
    <property type="term" value="P:DNA recombination"/>
    <property type="evidence" value="ECO:0007669"/>
    <property type="project" value="UniProtKB-KW"/>
</dbReference>
<dbReference type="InParanoid" id="A0A3N1HUA2"/>
<evidence type="ECO:0000256" key="2">
    <source>
        <dbReference type="ARBA" id="ARBA00023125"/>
    </source>
</evidence>
<comment type="caution">
    <text evidence="7">The sequence shown here is derived from an EMBL/GenBank/DDBJ whole genome shotgun (WGS) entry which is preliminary data.</text>
</comment>
<evidence type="ECO:0000256" key="4">
    <source>
        <dbReference type="PROSITE-ProRule" id="PRU01248"/>
    </source>
</evidence>
<dbReference type="RefSeq" id="WP_199719867.1">
    <property type="nucleotide sequence ID" value="NZ_RJKN01000001.1"/>
</dbReference>
<evidence type="ECO:0000259" key="6">
    <source>
        <dbReference type="PROSITE" id="PS51900"/>
    </source>
</evidence>
<dbReference type="Proteomes" id="UP000276232">
    <property type="component" value="Unassembled WGS sequence"/>
</dbReference>
<evidence type="ECO:0000313" key="8">
    <source>
        <dbReference type="Proteomes" id="UP000276232"/>
    </source>
</evidence>
<dbReference type="Pfam" id="PF00589">
    <property type="entry name" value="Phage_integrase"/>
    <property type="match status" value="1"/>
</dbReference>
<dbReference type="PANTHER" id="PTHR30349:SF64">
    <property type="entry name" value="PROPHAGE INTEGRASE INTD-RELATED"/>
    <property type="match status" value="1"/>
</dbReference>
<dbReference type="Gene3D" id="1.10.443.10">
    <property type="entry name" value="Intergrase catalytic core"/>
    <property type="match status" value="1"/>
</dbReference>
<dbReference type="CDD" id="cd00397">
    <property type="entry name" value="DNA_BRE_C"/>
    <property type="match status" value="1"/>
</dbReference>
<evidence type="ECO:0000256" key="3">
    <source>
        <dbReference type="ARBA" id="ARBA00023172"/>
    </source>
</evidence>
<dbReference type="SUPFAM" id="SSF56349">
    <property type="entry name" value="DNA breaking-rejoining enzymes"/>
    <property type="match status" value="1"/>
</dbReference>
<dbReference type="InterPro" id="IPR013762">
    <property type="entry name" value="Integrase-like_cat_sf"/>
</dbReference>
<dbReference type="InterPro" id="IPR010998">
    <property type="entry name" value="Integrase_recombinase_N"/>
</dbReference>
<evidence type="ECO:0000256" key="1">
    <source>
        <dbReference type="ARBA" id="ARBA00008857"/>
    </source>
</evidence>
<proteinExistence type="inferred from homology"/>
<reference evidence="7 8" key="1">
    <citation type="journal article" date="2015" name="Stand. Genomic Sci.">
        <title>Genomic Encyclopedia of Bacterial and Archaeal Type Strains, Phase III: the genomes of soil and plant-associated and newly described type strains.</title>
        <authorList>
            <person name="Whitman W.B."/>
            <person name="Woyke T."/>
            <person name="Klenk H.P."/>
            <person name="Zhou Y."/>
            <person name="Lilburn T.G."/>
            <person name="Beck B.J."/>
            <person name="De Vos P."/>
            <person name="Vandamme P."/>
            <person name="Eisen J.A."/>
            <person name="Garrity G."/>
            <person name="Hugenholtz P."/>
            <person name="Kyrpides N.C."/>
        </authorList>
    </citation>
    <scope>NUCLEOTIDE SEQUENCE [LARGE SCALE GENOMIC DNA]</scope>
    <source>
        <strain evidence="7 8">CECT 7306</strain>
    </source>
</reference>
<dbReference type="PANTHER" id="PTHR30349">
    <property type="entry name" value="PHAGE INTEGRASE-RELATED"/>
    <property type="match status" value="1"/>
</dbReference>
<organism evidence="7 8">
    <name type="scientific">Pseudokineococcus lusitanus</name>
    <dbReference type="NCBI Taxonomy" id="763993"/>
    <lineage>
        <taxon>Bacteria</taxon>
        <taxon>Bacillati</taxon>
        <taxon>Actinomycetota</taxon>
        <taxon>Actinomycetes</taxon>
        <taxon>Kineosporiales</taxon>
        <taxon>Kineosporiaceae</taxon>
        <taxon>Pseudokineococcus</taxon>
    </lineage>
</organism>
<keyword evidence="2 4" id="KW-0238">DNA-binding</keyword>
<keyword evidence="3" id="KW-0233">DNA recombination</keyword>
<dbReference type="PROSITE" id="PS51900">
    <property type="entry name" value="CB"/>
    <property type="match status" value="1"/>
</dbReference>
<dbReference type="GO" id="GO:0003677">
    <property type="term" value="F:DNA binding"/>
    <property type="evidence" value="ECO:0007669"/>
    <property type="project" value="UniProtKB-UniRule"/>
</dbReference>
<comment type="similarity">
    <text evidence="1">Belongs to the 'phage' integrase family.</text>
</comment>
<protein>
    <submittedName>
        <fullName evidence="7">Site-specific recombinase XerD</fullName>
    </submittedName>
</protein>
<name>A0A3N1HUA2_9ACTN</name>
<dbReference type="Gene3D" id="1.10.150.130">
    <property type="match status" value="1"/>
</dbReference>
<dbReference type="InterPro" id="IPR044068">
    <property type="entry name" value="CB"/>
</dbReference>
<gene>
    <name evidence="7" type="ORF">EDC03_0592</name>
</gene>
<keyword evidence="8" id="KW-1185">Reference proteome</keyword>
<dbReference type="PROSITE" id="PS51898">
    <property type="entry name" value="TYR_RECOMBINASE"/>
    <property type="match status" value="1"/>
</dbReference>
<evidence type="ECO:0000313" key="7">
    <source>
        <dbReference type="EMBL" id="ROP45976.1"/>
    </source>
</evidence>